<evidence type="ECO:0000313" key="5">
    <source>
        <dbReference type="Proteomes" id="UP000050794"/>
    </source>
</evidence>
<name>A0A183V7A7_TOXCA</name>
<accession>A0A183V7A7</accession>
<gene>
    <name evidence="4" type="ORF">TCNE_LOCUS16627</name>
</gene>
<feature type="domain" description="Chorein N-terminal" evidence="3">
    <location>
        <begin position="2"/>
        <end position="334"/>
    </location>
</feature>
<reference evidence="6" key="1">
    <citation type="submission" date="2016-06" db="UniProtKB">
        <authorList>
            <consortium name="WormBaseParasite"/>
        </authorList>
    </citation>
    <scope>IDENTIFICATION</scope>
</reference>
<keyword evidence="5" id="KW-1185">Reference proteome</keyword>
<evidence type="ECO:0000259" key="3">
    <source>
        <dbReference type="Pfam" id="PF12624"/>
    </source>
</evidence>
<dbReference type="GO" id="GO:0045053">
    <property type="term" value="P:protein retention in Golgi apparatus"/>
    <property type="evidence" value="ECO:0007669"/>
    <property type="project" value="TreeGrafter"/>
</dbReference>
<dbReference type="PANTHER" id="PTHR16166">
    <property type="entry name" value="VACUOLAR PROTEIN SORTING-ASSOCIATED PROTEIN VPS13"/>
    <property type="match status" value="1"/>
</dbReference>
<dbReference type="EMBL" id="UYWY01023757">
    <property type="protein sequence ID" value="VDM47948.1"/>
    <property type="molecule type" value="Genomic_DNA"/>
</dbReference>
<evidence type="ECO:0000256" key="2">
    <source>
        <dbReference type="ARBA" id="ARBA00022448"/>
    </source>
</evidence>
<dbReference type="AlphaFoldDB" id="A0A183V7A7"/>
<dbReference type="WBParaSite" id="TCNE_0001662801-mRNA-1">
    <property type="protein sequence ID" value="TCNE_0001662801-mRNA-1"/>
    <property type="gene ID" value="TCNE_0001662801"/>
</dbReference>
<dbReference type="Proteomes" id="UP000050794">
    <property type="component" value="Unassembled WGS sequence"/>
</dbReference>
<reference evidence="4 5" key="2">
    <citation type="submission" date="2018-11" db="EMBL/GenBank/DDBJ databases">
        <authorList>
            <consortium name="Pathogen Informatics"/>
        </authorList>
    </citation>
    <scope>NUCLEOTIDE SEQUENCE [LARGE SCALE GENOMIC DNA]</scope>
</reference>
<dbReference type="InterPro" id="IPR026847">
    <property type="entry name" value="VPS13"/>
</dbReference>
<sequence length="373" mass="43051">MVFESLVADLLNRFLGDFVDNLDASQLNIGIWGGDVKLENLEVKETALDDLDLPVKLKFGYLSNLVLKIPWKSLYTEPVIANVEGLHLIVVPNKGVVYNEEKALKNEQDAKQKALLRLEENRKKRRKPPDPVADSFTEKLVAQVIKNLQITIRSIHVRYEDKYTNRHRPFVAGATLEGLDFKTTDANWVETIHKEAVQIVYKLVSLNSLALYWNPESKLISDLSDRNEIKRQMQLGIACGGNKPADYKYILEPITMQTKLSMNQKPETDGTDWKTPKIDLKLGMETLALCIGKLQYQDLLLFLEAQERFNTATRYLKYRPPLNEYHGHYREWYEPSFDSAFIFCPLFAPYIVSSFKFVPNHSSALLWQHRFLL</sequence>
<dbReference type="PANTHER" id="PTHR16166:SF93">
    <property type="entry name" value="INTERMEMBRANE LIPID TRANSFER PROTEIN VPS13"/>
    <property type="match status" value="1"/>
</dbReference>
<keyword evidence="2" id="KW-0813">Transport</keyword>
<evidence type="ECO:0000313" key="4">
    <source>
        <dbReference type="EMBL" id="VDM47948.1"/>
    </source>
</evidence>
<dbReference type="Pfam" id="PF12624">
    <property type="entry name" value="VPS13_N"/>
    <property type="match status" value="1"/>
</dbReference>
<organism evidence="5 6">
    <name type="scientific">Toxocara canis</name>
    <name type="common">Canine roundworm</name>
    <dbReference type="NCBI Taxonomy" id="6265"/>
    <lineage>
        <taxon>Eukaryota</taxon>
        <taxon>Metazoa</taxon>
        <taxon>Ecdysozoa</taxon>
        <taxon>Nematoda</taxon>
        <taxon>Chromadorea</taxon>
        <taxon>Rhabditida</taxon>
        <taxon>Spirurina</taxon>
        <taxon>Ascaridomorpha</taxon>
        <taxon>Ascaridoidea</taxon>
        <taxon>Toxocaridae</taxon>
        <taxon>Toxocara</taxon>
    </lineage>
</organism>
<proteinExistence type="inferred from homology"/>
<protein>
    <submittedName>
        <fullName evidence="6">Vacuolar protein sorting 13 homolog C</fullName>
    </submittedName>
</protein>
<dbReference type="GO" id="GO:0006623">
    <property type="term" value="P:protein targeting to vacuole"/>
    <property type="evidence" value="ECO:0007669"/>
    <property type="project" value="TreeGrafter"/>
</dbReference>
<evidence type="ECO:0000256" key="1">
    <source>
        <dbReference type="ARBA" id="ARBA00006545"/>
    </source>
</evidence>
<dbReference type="InterPro" id="IPR026854">
    <property type="entry name" value="VPS13_N"/>
</dbReference>
<evidence type="ECO:0000313" key="6">
    <source>
        <dbReference type="WBParaSite" id="TCNE_0001662801-mRNA-1"/>
    </source>
</evidence>
<comment type="similarity">
    <text evidence="1">Belongs to the VPS13 family.</text>
</comment>